<evidence type="ECO:0000313" key="2">
    <source>
        <dbReference type="EMBL" id="CAB0009159.1"/>
    </source>
</evidence>
<keyword evidence="3" id="KW-1185">Reference proteome</keyword>
<evidence type="ECO:0000313" key="1">
    <source>
        <dbReference type="EMBL" id="CAB0009157.1"/>
    </source>
</evidence>
<dbReference type="EMBL" id="CADCXU010021550">
    <property type="protein sequence ID" value="CAB0009157.1"/>
    <property type="molecule type" value="Genomic_DNA"/>
</dbReference>
<reference evidence="2 3" key="1">
    <citation type="submission" date="2020-02" db="EMBL/GenBank/DDBJ databases">
        <authorList>
            <person name="Ferguson B K."/>
        </authorList>
    </citation>
    <scope>NUCLEOTIDE SEQUENCE [LARGE SCALE GENOMIC DNA]</scope>
</reference>
<proteinExistence type="predicted"/>
<evidence type="ECO:0000313" key="3">
    <source>
        <dbReference type="Proteomes" id="UP000479000"/>
    </source>
</evidence>
<dbReference type="Proteomes" id="UP000479000">
    <property type="component" value="Unassembled WGS sequence"/>
</dbReference>
<accession>A0A6H5H0Y7</accession>
<organism evidence="2 3">
    <name type="scientific">Nesidiocoris tenuis</name>
    <dbReference type="NCBI Taxonomy" id="355587"/>
    <lineage>
        <taxon>Eukaryota</taxon>
        <taxon>Metazoa</taxon>
        <taxon>Ecdysozoa</taxon>
        <taxon>Arthropoda</taxon>
        <taxon>Hexapoda</taxon>
        <taxon>Insecta</taxon>
        <taxon>Pterygota</taxon>
        <taxon>Neoptera</taxon>
        <taxon>Paraneoptera</taxon>
        <taxon>Hemiptera</taxon>
        <taxon>Heteroptera</taxon>
        <taxon>Panheteroptera</taxon>
        <taxon>Cimicomorpha</taxon>
        <taxon>Miridae</taxon>
        <taxon>Dicyphina</taxon>
        <taxon>Nesidiocoris</taxon>
    </lineage>
</organism>
<gene>
    <name evidence="1" type="ORF">NTEN_LOCUS14330</name>
    <name evidence="2" type="ORF">NTEN_LOCUS14332</name>
</gene>
<dbReference type="AlphaFoldDB" id="A0A6H5H0Y7"/>
<protein>
    <submittedName>
        <fullName evidence="2">Uncharacterized protein</fullName>
    </submittedName>
</protein>
<sequence>MRQPLNRPIDLRDGLSVHLILDLSKVLHQSWVQRAIFKQFDVGIRYKLFSKNCSPRIFNDTSPPLPSLTEGSGGDFPAYLRSALSTSRKFPLLLILRTTAEPTSRLHCLEGCPTFLTYKLLISV</sequence>
<dbReference type="EMBL" id="CADCXU010021551">
    <property type="protein sequence ID" value="CAB0009159.1"/>
    <property type="molecule type" value="Genomic_DNA"/>
</dbReference>
<name>A0A6H5H0Y7_9HEMI</name>